<protein>
    <submittedName>
        <fullName evidence="1">Uncharacterized protein</fullName>
    </submittedName>
</protein>
<sequence length="80" mass="9020">MLAAIEKIVYDSRFGREHSNFVNRKEGKSKIEEEGPWLLNLLSSVLPACLKHMTLSHQIDKELLRGQSINSPRGSLIFAA</sequence>
<dbReference type="AlphaFoldDB" id="A0A0A8ZEG3"/>
<proteinExistence type="predicted"/>
<accession>A0A0A8ZEG3</accession>
<reference evidence="1" key="2">
    <citation type="journal article" date="2015" name="Data Brief">
        <title>Shoot transcriptome of the giant reed, Arundo donax.</title>
        <authorList>
            <person name="Barrero R.A."/>
            <person name="Guerrero F.D."/>
            <person name="Moolhuijzen P."/>
            <person name="Goolsby J.A."/>
            <person name="Tidwell J."/>
            <person name="Bellgard S.E."/>
            <person name="Bellgard M.I."/>
        </authorList>
    </citation>
    <scope>NUCLEOTIDE SEQUENCE</scope>
    <source>
        <tissue evidence="1">Shoot tissue taken approximately 20 cm above the soil surface</tissue>
    </source>
</reference>
<organism evidence="1">
    <name type="scientific">Arundo donax</name>
    <name type="common">Giant reed</name>
    <name type="synonym">Donax arundinaceus</name>
    <dbReference type="NCBI Taxonomy" id="35708"/>
    <lineage>
        <taxon>Eukaryota</taxon>
        <taxon>Viridiplantae</taxon>
        <taxon>Streptophyta</taxon>
        <taxon>Embryophyta</taxon>
        <taxon>Tracheophyta</taxon>
        <taxon>Spermatophyta</taxon>
        <taxon>Magnoliopsida</taxon>
        <taxon>Liliopsida</taxon>
        <taxon>Poales</taxon>
        <taxon>Poaceae</taxon>
        <taxon>PACMAD clade</taxon>
        <taxon>Arundinoideae</taxon>
        <taxon>Arundineae</taxon>
        <taxon>Arundo</taxon>
    </lineage>
</organism>
<reference evidence="1" key="1">
    <citation type="submission" date="2014-09" db="EMBL/GenBank/DDBJ databases">
        <authorList>
            <person name="Magalhaes I.L.F."/>
            <person name="Oliveira U."/>
            <person name="Santos F.R."/>
            <person name="Vidigal T.H.D.A."/>
            <person name="Brescovit A.D."/>
            <person name="Santos A.J."/>
        </authorList>
    </citation>
    <scope>NUCLEOTIDE SEQUENCE</scope>
    <source>
        <tissue evidence="1">Shoot tissue taken approximately 20 cm above the soil surface</tissue>
    </source>
</reference>
<evidence type="ECO:0000313" key="1">
    <source>
        <dbReference type="EMBL" id="JAD36058.1"/>
    </source>
</evidence>
<dbReference type="EMBL" id="GBRH01261837">
    <property type="protein sequence ID" value="JAD36058.1"/>
    <property type="molecule type" value="Transcribed_RNA"/>
</dbReference>
<name>A0A0A8ZEG3_ARUDO</name>